<name>U5PZY3_9CAUD</name>
<keyword evidence="1" id="KW-0175">Coiled coil</keyword>
<keyword evidence="3" id="KW-1185">Reference proteome</keyword>
<gene>
    <name evidence="2" type="ORF">Presley_66</name>
</gene>
<dbReference type="GeneID" id="18504204"/>
<sequence>MDLRPFDRMTYHPVSEQIVTMLSEITQNENRHMFRVMLTYYFGQLAAQMRAHISGWQNSRIPINIYAINLSESGTGKGFTMNKMENDILYRFRDMFLQETFPNQAETHISELANARFSRNPNLDPNEEEERMWAEYDSVGPLLWSFDDATPAAIKQLRHKLLLANAGALNLQVDEIGDNLIKVSDAFKTMLELYDTGRIKDKLVKNTSENGRFVPIEGSTPANALLFGVSSALLDSGETERKFYSFLSSGYARRCIFAYSNEANKASGKTAEELVDQMFNQEHDNFSEEMAEYFEGLADIANMNMDIEIGRKECLYLMKYKLHCEQRGRSYKEHQATLKAEMDHRYFKVMKLAAAYAFIDYTDRITIDHLENAIKLVEDSGEDFNRLMTPERGYMKLAKYLSSCSTPVTLSDLDAELPCFKGSKTAKMEMIDYAIAWGYQNNMVIKRSFIDSIEFLKGEALQETNLDEMYLTVSDHVAYRYADQVVKFEELAELGSQTGLHWANHSFNDEHRSRANVLPGFNLIVLDIDGTMPLSTAMMILEDTTAMFYTTKRHTEDENRYRILIPTSHILNLDPEEYGIFMEAVMDSFPFEIDESCKEPEKKWLSNDGEVYFTEGKLFDVLPFIPRTSQFDKRVERNKQYEDFDGLQRWIMQNTGDGNRNKQLFRYAMVLADANYGYDEVEEEVINLNNKLVDKLSETEIRTTIMKQVAKKCNLK</sequence>
<evidence type="ECO:0000313" key="2">
    <source>
        <dbReference type="EMBL" id="AGY48133.1"/>
    </source>
</evidence>
<dbReference type="KEGG" id="vg:18504204"/>
<reference evidence="2 3" key="1">
    <citation type="journal article" date="2013" name="Genome Announc.">
        <title>Complete Genome of Acinetobacter baumannii N4-Like Podophage Presley.</title>
        <authorList>
            <person name="Farmer N.G."/>
            <person name="Wood T.L."/>
            <person name="Chamakura K.R."/>
            <person name="Kuty Everett G.F."/>
        </authorList>
    </citation>
    <scope>NUCLEOTIDE SEQUENCE [LARGE SCALE GENOMIC DNA]</scope>
</reference>
<feature type="coiled-coil region" evidence="1">
    <location>
        <begin position="671"/>
        <end position="698"/>
    </location>
</feature>
<protein>
    <submittedName>
        <fullName evidence="2">DNA primase</fullName>
    </submittedName>
</protein>
<proteinExistence type="predicted"/>
<accession>U5PZY3</accession>
<organism evidence="2 3">
    <name type="scientific">Acinetobacter phage Presley</name>
    <dbReference type="NCBI Taxonomy" id="1406780"/>
    <lineage>
        <taxon>Viruses</taxon>
        <taxon>Duplodnaviria</taxon>
        <taxon>Heunggongvirae</taxon>
        <taxon>Uroviricota</taxon>
        <taxon>Caudoviricetes</taxon>
        <taxon>Schitoviridae</taxon>
        <taxon>Presleyvirus</taxon>
        <taxon>Presleyvirus presley</taxon>
    </lineage>
</organism>
<dbReference type="RefSeq" id="YP_009007634.1">
    <property type="nucleotide sequence ID" value="NC_023581.1"/>
</dbReference>
<dbReference type="OrthoDB" id="378at10239"/>
<evidence type="ECO:0000313" key="3">
    <source>
        <dbReference type="Proteomes" id="UP000017656"/>
    </source>
</evidence>
<dbReference type="Proteomes" id="UP000017656">
    <property type="component" value="Segment"/>
</dbReference>
<evidence type="ECO:0000256" key="1">
    <source>
        <dbReference type="SAM" id="Coils"/>
    </source>
</evidence>
<dbReference type="EMBL" id="KF669658">
    <property type="protein sequence ID" value="AGY48133.1"/>
    <property type="molecule type" value="Genomic_DNA"/>
</dbReference>